<evidence type="ECO:0000259" key="8">
    <source>
        <dbReference type="Pfam" id="PF25967"/>
    </source>
</evidence>
<dbReference type="InterPro" id="IPR058627">
    <property type="entry name" value="MdtA-like_C"/>
</dbReference>
<protein>
    <submittedName>
        <fullName evidence="9">Efflux RND transporter periplasmic adaptor subunit</fullName>
    </submittedName>
</protein>
<evidence type="ECO:0000259" key="7">
    <source>
        <dbReference type="Pfam" id="PF25944"/>
    </source>
</evidence>
<evidence type="ECO:0000256" key="4">
    <source>
        <dbReference type="SAM" id="SignalP"/>
    </source>
</evidence>
<comment type="similarity">
    <text evidence="2">Belongs to the membrane fusion protein (MFP) (TC 8.A.1) family.</text>
</comment>
<dbReference type="Pfam" id="PF25944">
    <property type="entry name" value="Beta-barrel_RND"/>
    <property type="match status" value="1"/>
</dbReference>
<feature type="chain" id="PRO_5027021703" evidence="4">
    <location>
        <begin position="20"/>
        <end position="392"/>
    </location>
</feature>
<dbReference type="GO" id="GO:0030313">
    <property type="term" value="C:cell envelope"/>
    <property type="evidence" value="ECO:0007669"/>
    <property type="project" value="UniProtKB-SubCell"/>
</dbReference>
<accession>A0A6L9MMR7</accession>
<dbReference type="RefSeq" id="WP_163045967.1">
    <property type="nucleotide sequence ID" value="NZ_JAAAMJ010000028.1"/>
</dbReference>
<proteinExistence type="inferred from homology"/>
<feature type="coiled-coil region" evidence="3">
    <location>
        <begin position="108"/>
        <end position="166"/>
    </location>
</feature>
<dbReference type="InterPro" id="IPR058626">
    <property type="entry name" value="MdtA-like_b-barrel"/>
</dbReference>
<feature type="signal peptide" evidence="4">
    <location>
        <begin position="1"/>
        <end position="19"/>
    </location>
</feature>
<dbReference type="NCBIfam" id="TIGR01730">
    <property type="entry name" value="RND_mfp"/>
    <property type="match status" value="1"/>
</dbReference>
<dbReference type="Pfam" id="PF25967">
    <property type="entry name" value="RND-MFP_C"/>
    <property type="match status" value="1"/>
</dbReference>
<dbReference type="GO" id="GO:0005886">
    <property type="term" value="C:plasma membrane"/>
    <property type="evidence" value="ECO:0007669"/>
    <property type="project" value="TreeGrafter"/>
</dbReference>
<sequence length="392" mass="41376">MARAFSTLAAAGVAAIAVAMSPNFLPEKTSPATAQAAPPAPEVEIAQVETRRIAETAEFLGRIEARETVELRARVAGALDEVAFRDGALVEEGDLLFRIDPRPYEIALTQAKARVAETQARLAAAQATLGRTSQLVERAIVSREAFDEAQAESETLVAQAEAARAAVLAAELDLSFTEIAAPISGRIGRASLTRGNYVAAGDGSATPLARIASVDPIHVSFDVDEGTYLKFLAGRSPLPETGRGALKVAVGLMGEEGILHEGMVDFIDNRVDPTTGTVKARAALPNPDGRLAPGFFARVQISLGEPQRTVLVDESAVGTSQDQRFVLVLGEKNTLEYRAVELGQAVGDMRIVTAGLKPGEEIMMKGLARPGMQVVPVPYAVASVGAEKRTDR</sequence>
<dbReference type="InterPro" id="IPR058625">
    <property type="entry name" value="MdtA-like_BSH"/>
</dbReference>
<dbReference type="Gene3D" id="1.10.287.470">
    <property type="entry name" value="Helix hairpin bin"/>
    <property type="match status" value="1"/>
</dbReference>
<dbReference type="GO" id="GO:0046677">
    <property type="term" value="P:response to antibiotic"/>
    <property type="evidence" value="ECO:0007669"/>
    <property type="project" value="TreeGrafter"/>
</dbReference>
<feature type="domain" description="Multidrug resistance protein MdtA-like alpha-helical hairpin" evidence="5">
    <location>
        <begin position="108"/>
        <end position="177"/>
    </location>
</feature>
<dbReference type="Pfam" id="PF25876">
    <property type="entry name" value="HH_MFP_RND"/>
    <property type="match status" value="1"/>
</dbReference>
<evidence type="ECO:0000256" key="3">
    <source>
        <dbReference type="SAM" id="Coils"/>
    </source>
</evidence>
<keyword evidence="3" id="KW-0175">Coiled coil</keyword>
<comment type="subcellular location">
    <subcellularLocation>
        <location evidence="1">Cell envelope</location>
    </subcellularLocation>
</comment>
<dbReference type="Gene3D" id="2.40.30.170">
    <property type="match status" value="1"/>
</dbReference>
<dbReference type="GO" id="GO:0022857">
    <property type="term" value="F:transmembrane transporter activity"/>
    <property type="evidence" value="ECO:0007669"/>
    <property type="project" value="InterPro"/>
</dbReference>
<evidence type="ECO:0000313" key="10">
    <source>
        <dbReference type="Proteomes" id="UP000476332"/>
    </source>
</evidence>
<keyword evidence="10" id="KW-1185">Reference proteome</keyword>
<dbReference type="Gene3D" id="2.40.420.20">
    <property type="match status" value="1"/>
</dbReference>
<feature type="domain" description="Multidrug resistance protein MdtA-like C-terminal permuted SH3" evidence="8">
    <location>
        <begin position="310"/>
        <end position="368"/>
    </location>
</feature>
<evidence type="ECO:0000256" key="2">
    <source>
        <dbReference type="ARBA" id="ARBA00009477"/>
    </source>
</evidence>
<evidence type="ECO:0000259" key="6">
    <source>
        <dbReference type="Pfam" id="PF25917"/>
    </source>
</evidence>
<name>A0A6L9MMR7_9HYPH</name>
<dbReference type="Pfam" id="PF25917">
    <property type="entry name" value="BSH_RND"/>
    <property type="match status" value="1"/>
</dbReference>
<feature type="domain" description="Multidrug resistance protein MdtA-like beta-barrel" evidence="7">
    <location>
        <begin position="247"/>
        <end position="304"/>
    </location>
</feature>
<dbReference type="FunFam" id="2.40.420.20:FF:000001">
    <property type="entry name" value="Efflux RND transporter periplasmic adaptor subunit"/>
    <property type="match status" value="1"/>
</dbReference>
<feature type="domain" description="Multidrug resistance protein MdtA-like barrel-sandwich hybrid" evidence="6">
    <location>
        <begin position="67"/>
        <end position="204"/>
    </location>
</feature>
<comment type="caution">
    <text evidence="9">The sequence shown here is derived from an EMBL/GenBank/DDBJ whole genome shotgun (WGS) entry which is preliminary data.</text>
</comment>
<keyword evidence="4" id="KW-0732">Signal</keyword>
<dbReference type="SUPFAM" id="SSF111369">
    <property type="entry name" value="HlyD-like secretion proteins"/>
    <property type="match status" value="1"/>
</dbReference>
<dbReference type="Proteomes" id="UP000476332">
    <property type="component" value="Unassembled WGS sequence"/>
</dbReference>
<evidence type="ECO:0000256" key="1">
    <source>
        <dbReference type="ARBA" id="ARBA00004196"/>
    </source>
</evidence>
<organism evidence="9 10">
    <name type="scientific">Aurantimonas aggregata</name>
    <dbReference type="NCBI Taxonomy" id="2047720"/>
    <lineage>
        <taxon>Bacteria</taxon>
        <taxon>Pseudomonadati</taxon>
        <taxon>Pseudomonadota</taxon>
        <taxon>Alphaproteobacteria</taxon>
        <taxon>Hyphomicrobiales</taxon>
        <taxon>Aurantimonadaceae</taxon>
        <taxon>Aurantimonas</taxon>
    </lineage>
</organism>
<dbReference type="PANTHER" id="PTHR30158">
    <property type="entry name" value="ACRA/E-RELATED COMPONENT OF DRUG EFFLUX TRANSPORTER"/>
    <property type="match status" value="1"/>
</dbReference>
<gene>
    <name evidence="9" type="ORF">GTW51_20790</name>
</gene>
<reference evidence="9 10" key="1">
    <citation type="submission" date="2020-01" db="EMBL/GenBank/DDBJ databases">
        <title>Genomes of bacteria type strains.</title>
        <authorList>
            <person name="Chen J."/>
            <person name="Zhu S."/>
            <person name="Chen J."/>
        </authorList>
    </citation>
    <scope>NUCLEOTIDE SEQUENCE [LARGE SCALE GENOMIC DNA]</scope>
    <source>
        <strain evidence="9 10">KCTC 52919</strain>
    </source>
</reference>
<dbReference type="PANTHER" id="PTHR30158:SF10">
    <property type="entry name" value="CATION EFFLUX PUMP"/>
    <property type="match status" value="1"/>
</dbReference>
<dbReference type="EMBL" id="JAAAMJ010000028">
    <property type="protein sequence ID" value="NDV89113.1"/>
    <property type="molecule type" value="Genomic_DNA"/>
</dbReference>
<dbReference type="InterPro" id="IPR058624">
    <property type="entry name" value="MdtA-like_HH"/>
</dbReference>
<evidence type="ECO:0000313" key="9">
    <source>
        <dbReference type="EMBL" id="NDV89113.1"/>
    </source>
</evidence>
<dbReference type="Gene3D" id="2.40.50.100">
    <property type="match status" value="1"/>
</dbReference>
<dbReference type="AlphaFoldDB" id="A0A6L9MMR7"/>
<evidence type="ECO:0000259" key="5">
    <source>
        <dbReference type="Pfam" id="PF25876"/>
    </source>
</evidence>
<dbReference type="InterPro" id="IPR006143">
    <property type="entry name" value="RND_pump_MFP"/>
</dbReference>